<keyword evidence="4" id="KW-1185">Reference proteome</keyword>
<comment type="caution">
    <text evidence="3">The sequence shown here is derived from an EMBL/GenBank/DDBJ whole genome shotgun (WGS) entry which is preliminary data.</text>
</comment>
<dbReference type="AlphaFoldDB" id="A0A6I3KKH0"/>
<keyword evidence="2" id="KW-0472">Membrane</keyword>
<proteinExistence type="predicted"/>
<dbReference type="EMBL" id="WMBQ01000001">
    <property type="protein sequence ID" value="MTD94430.1"/>
    <property type="molecule type" value="Genomic_DNA"/>
</dbReference>
<protein>
    <recommendedName>
        <fullName evidence="5">J domain-containing protein</fullName>
    </recommendedName>
</protein>
<evidence type="ECO:0000313" key="3">
    <source>
        <dbReference type="EMBL" id="MTD94430.1"/>
    </source>
</evidence>
<gene>
    <name evidence="3" type="ORF">GIW81_08795</name>
</gene>
<evidence type="ECO:0000256" key="1">
    <source>
        <dbReference type="SAM" id="MobiDB-lite"/>
    </source>
</evidence>
<sequence length="495" mass="52485">MRSFAINRITAAALVAATTLLCTTVAAGELLVLPYACRVVGGEPVLTPAPDQGYRVIGRREERDFTECSPANPDMCRRWKLYRFDVDCGGQRLPWVSLSAAADTHNGGRSWVEDGRMHLEMPPSWSLRPDDPCAREARYGWRAGRHGRYCAERRNMERANVEMPAGFAPMLELDAIFVADKGPAPAPQTAAAPVVAERPVPKPIRAEAPAPAREPEKPVKAPAAPPVAKSAPVPAPSELAKPDGTPPTATDPATETATGTPLTPTIINQPGLPSAKAAPEQVAIAPPETTAALAEAKVPPAVVAESDTRQEPHADPAPPVEESKSKPIAVTLVDDLTKSVSPALLGVGGVTMLGLLALLFAYRRHQTEPAFTLARDIAAVSFDGRAGGKELVRAGRSLATSAPEGATPQSPAPQRGGAPANWGDAIPQTREEALQVLGMGVAPEVSEIAVKKIVDGLRLSWHPDYATSPEDRELRELRMKQINAAWDVIGGKRAP</sequence>
<keyword evidence="2" id="KW-1133">Transmembrane helix</keyword>
<accession>A0A6I3KKH0</accession>
<dbReference type="SUPFAM" id="SSF46565">
    <property type="entry name" value="Chaperone J-domain"/>
    <property type="match status" value="1"/>
</dbReference>
<dbReference type="RefSeq" id="WP_154738858.1">
    <property type="nucleotide sequence ID" value="NZ_WMBQ01000001.1"/>
</dbReference>
<evidence type="ECO:0000256" key="2">
    <source>
        <dbReference type="SAM" id="Phobius"/>
    </source>
</evidence>
<dbReference type="InterPro" id="IPR036869">
    <property type="entry name" value="J_dom_sf"/>
</dbReference>
<feature type="region of interest" description="Disordered" evidence="1">
    <location>
        <begin position="207"/>
        <end position="281"/>
    </location>
</feature>
<organism evidence="3 4">
    <name type="scientific">Hyphomicrobium album</name>
    <dbReference type="NCBI Taxonomy" id="2665159"/>
    <lineage>
        <taxon>Bacteria</taxon>
        <taxon>Pseudomonadati</taxon>
        <taxon>Pseudomonadota</taxon>
        <taxon>Alphaproteobacteria</taxon>
        <taxon>Hyphomicrobiales</taxon>
        <taxon>Hyphomicrobiaceae</taxon>
        <taxon>Hyphomicrobium</taxon>
    </lineage>
</organism>
<feature type="transmembrane region" description="Helical" evidence="2">
    <location>
        <begin position="343"/>
        <end position="362"/>
    </location>
</feature>
<evidence type="ECO:0000313" key="4">
    <source>
        <dbReference type="Proteomes" id="UP000440694"/>
    </source>
</evidence>
<dbReference type="Proteomes" id="UP000440694">
    <property type="component" value="Unassembled WGS sequence"/>
</dbReference>
<evidence type="ECO:0008006" key="5">
    <source>
        <dbReference type="Google" id="ProtNLM"/>
    </source>
</evidence>
<name>A0A6I3KKH0_9HYPH</name>
<keyword evidence="2" id="KW-0812">Transmembrane</keyword>
<feature type="region of interest" description="Disordered" evidence="1">
    <location>
        <begin position="300"/>
        <end position="323"/>
    </location>
</feature>
<feature type="region of interest" description="Disordered" evidence="1">
    <location>
        <begin position="398"/>
        <end position="421"/>
    </location>
</feature>
<reference evidence="3 4" key="1">
    <citation type="submission" date="2019-11" db="EMBL/GenBank/DDBJ databases">
        <title>Identification of a novel strain.</title>
        <authorList>
            <person name="Xu Q."/>
            <person name="Wang G."/>
        </authorList>
    </citation>
    <scope>NUCLEOTIDE SEQUENCE [LARGE SCALE GENOMIC DNA]</scope>
    <source>
        <strain evidence="4">xq</strain>
    </source>
</reference>
<feature type="compositionally biased region" description="Low complexity" evidence="1">
    <location>
        <begin position="220"/>
        <end position="265"/>
    </location>
</feature>